<sequence>MRVLGVGVGVVVLVVVWVAAAVAVIACGRSRTVAAVGVTLATAVLSLLLLLLPQHSSPHQPIIEEVVIDHLFIPRVVIVLILGFSALAGLGAIVNHWTEPILAGSLKKVKL</sequence>
<dbReference type="AlphaFoldDB" id="A0AAW0XLN2"/>
<dbReference type="Proteomes" id="UP001445076">
    <property type="component" value="Unassembled WGS sequence"/>
</dbReference>
<dbReference type="EMBL" id="JARKIK010000019">
    <property type="protein sequence ID" value="KAK8745406.1"/>
    <property type="molecule type" value="Genomic_DNA"/>
</dbReference>
<protein>
    <recommendedName>
        <fullName evidence="4">Transmembrane protein 218</fullName>
    </recommendedName>
</protein>
<gene>
    <name evidence="2" type="ORF">OTU49_000174</name>
</gene>
<feature type="transmembrane region" description="Helical" evidence="1">
    <location>
        <begin position="33"/>
        <end position="52"/>
    </location>
</feature>
<accession>A0AAW0XLN2</accession>
<keyword evidence="1" id="KW-0812">Transmembrane</keyword>
<keyword evidence="1" id="KW-0472">Membrane</keyword>
<reference evidence="2 3" key="1">
    <citation type="journal article" date="2024" name="BMC Genomics">
        <title>Genome assembly of redclaw crayfish (Cherax quadricarinatus) provides insights into its immune adaptation and hypoxia tolerance.</title>
        <authorList>
            <person name="Liu Z."/>
            <person name="Zheng J."/>
            <person name="Li H."/>
            <person name="Fang K."/>
            <person name="Wang S."/>
            <person name="He J."/>
            <person name="Zhou D."/>
            <person name="Weng S."/>
            <person name="Chi M."/>
            <person name="Gu Z."/>
            <person name="He J."/>
            <person name="Li F."/>
            <person name="Wang M."/>
        </authorList>
    </citation>
    <scope>NUCLEOTIDE SEQUENCE [LARGE SCALE GENOMIC DNA]</scope>
    <source>
        <strain evidence="2">ZL_2023a</strain>
    </source>
</reference>
<keyword evidence="3" id="KW-1185">Reference proteome</keyword>
<feature type="transmembrane region" description="Helical" evidence="1">
    <location>
        <begin position="72"/>
        <end position="94"/>
    </location>
</feature>
<evidence type="ECO:0000313" key="2">
    <source>
        <dbReference type="EMBL" id="KAK8745406.1"/>
    </source>
</evidence>
<name>A0AAW0XLN2_CHEQU</name>
<evidence type="ECO:0000313" key="3">
    <source>
        <dbReference type="Proteomes" id="UP001445076"/>
    </source>
</evidence>
<proteinExistence type="predicted"/>
<keyword evidence="1" id="KW-1133">Transmembrane helix</keyword>
<comment type="caution">
    <text evidence="2">The sequence shown here is derived from an EMBL/GenBank/DDBJ whole genome shotgun (WGS) entry which is preliminary data.</text>
</comment>
<evidence type="ECO:0008006" key="4">
    <source>
        <dbReference type="Google" id="ProtNLM"/>
    </source>
</evidence>
<dbReference type="PROSITE" id="PS51257">
    <property type="entry name" value="PROKAR_LIPOPROTEIN"/>
    <property type="match status" value="1"/>
</dbReference>
<evidence type="ECO:0000256" key="1">
    <source>
        <dbReference type="SAM" id="Phobius"/>
    </source>
</evidence>
<feature type="transmembrane region" description="Helical" evidence="1">
    <location>
        <begin position="6"/>
        <end position="26"/>
    </location>
</feature>
<organism evidence="2 3">
    <name type="scientific">Cherax quadricarinatus</name>
    <name type="common">Australian red claw crayfish</name>
    <dbReference type="NCBI Taxonomy" id="27406"/>
    <lineage>
        <taxon>Eukaryota</taxon>
        <taxon>Metazoa</taxon>
        <taxon>Ecdysozoa</taxon>
        <taxon>Arthropoda</taxon>
        <taxon>Crustacea</taxon>
        <taxon>Multicrustacea</taxon>
        <taxon>Malacostraca</taxon>
        <taxon>Eumalacostraca</taxon>
        <taxon>Eucarida</taxon>
        <taxon>Decapoda</taxon>
        <taxon>Pleocyemata</taxon>
        <taxon>Astacidea</taxon>
        <taxon>Parastacoidea</taxon>
        <taxon>Parastacidae</taxon>
        <taxon>Cherax</taxon>
    </lineage>
</organism>